<feature type="transmembrane region" description="Helical" evidence="5">
    <location>
        <begin position="389"/>
        <end position="419"/>
    </location>
</feature>
<evidence type="ECO:0000256" key="3">
    <source>
        <dbReference type="ARBA" id="ARBA00022989"/>
    </source>
</evidence>
<accession>A0A4D7DZZ0</accession>
<evidence type="ECO:0000313" key="10">
    <source>
        <dbReference type="Proteomes" id="UP000826513"/>
    </source>
</evidence>
<sequence length="445" mass="49434">MQTERLSREEDNGHHGKIRVLIFMGLFLFFWITTNPYVDLVKVEASGSDATGGSNLLNQLIFLCLTLLTIYAALTHPLRAQICQPRILVIALFTWFFISSALSNYPMDAIKRLILAFLTCANAGMFLLLPRSEEQFSRLMVYGTAITLGFAYFGVMFLPTLAIHQANELVEPMNAGFWRGQYSHKNLAAAVMLMSAFFGLYFHSVGWKKSGIAVIALSVFFLIHTGGKSSTAMLPMILILQWIFEKFRWTRWPIAVGGIAAFNLLALGASLSKEFRDVVASLGVDPTFTNRTDIWKVAFDAIAESPILGYGFQGFWQTADITQSSAGLETWAVKAFNGHNAYVDAFLTTGLPGFLLSIALVIFVPLRAIGRLDSAPANSPALTRLFMRVWLYVLYAGCLEVIFFQSGSPIFFFFLVSIFGLEMQSRMNLVNEPSPGWEGKHAVAV</sequence>
<dbReference type="AlphaFoldDB" id="A0A4D7DZZ0"/>
<feature type="transmembrane region" description="Helical" evidence="5">
    <location>
        <begin position="86"/>
        <end position="103"/>
    </location>
</feature>
<keyword evidence="3 5" id="KW-1133">Transmembrane helix</keyword>
<feature type="transmembrane region" description="Helical" evidence="5">
    <location>
        <begin position="109"/>
        <end position="129"/>
    </location>
</feature>
<dbReference type="KEGG" id="alf:CFBP5473_17060"/>
<evidence type="ECO:0000313" key="8">
    <source>
        <dbReference type="EMBL" id="QYA09887.1"/>
    </source>
</evidence>
<feature type="transmembrane region" description="Helical" evidence="5">
    <location>
        <begin position="141"/>
        <end position="162"/>
    </location>
</feature>
<dbReference type="PANTHER" id="PTHR37422:SF21">
    <property type="entry name" value="EXOQ-LIKE PROTEIN"/>
    <property type="match status" value="1"/>
</dbReference>
<feature type="domain" description="O-antigen ligase-related" evidence="6">
    <location>
        <begin position="214"/>
        <end position="356"/>
    </location>
</feature>
<dbReference type="Pfam" id="PF04932">
    <property type="entry name" value="Wzy_C"/>
    <property type="match status" value="1"/>
</dbReference>
<feature type="transmembrane region" description="Helical" evidence="5">
    <location>
        <begin position="214"/>
        <end position="244"/>
    </location>
</feature>
<evidence type="ECO:0000256" key="5">
    <source>
        <dbReference type="SAM" id="Phobius"/>
    </source>
</evidence>
<proteinExistence type="predicted"/>
<keyword evidence="2 5" id="KW-0812">Transmembrane</keyword>
<keyword evidence="4 5" id="KW-0472">Membrane</keyword>
<dbReference type="InterPro" id="IPR051533">
    <property type="entry name" value="WaaL-like"/>
</dbReference>
<evidence type="ECO:0000313" key="9">
    <source>
        <dbReference type="Proteomes" id="UP000298545"/>
    </source>
</evidence>
<protein>
    <submittedName>
        <fullName evidence="7">O-antigen ligase family protein</fullName>
    </submittedName>
</protein>
<dbReference type="EMBL" id="CP072168">
    <property type="protein sequence ID" value="QYA09887.1"/>
    <property type="molecule type" value="Genomic_DNA"/>
</dbReference>
<dbReference type="GO" id="GO:0016874">
    <property type="term" value="F:ligase activity"/>
    <property type="evidence" value="ECO:0007669"/>
    <property type="project" value="UniProtKB-KW"/>
</dbReference>
<evidence type="ECO:0000313" key="7">
    <source>
        <dbReference type="EMBL" id="QCI99682.1"/>
    </source>
</evidence>
<keyword evidence="7" id="KW-0436">Ligase</keyword>
<reference evidence="7 9" key="1">
    <citation type="submission" date="2019-04" db="EMBL/GenBank/DDBJ databases">
        <title>Complete genome sequence of Agrobacterium larrymoorei CFBP5473.</title>
        <authorList>
            <person name="Haryono M."/>
            <person name="Chou L."/>
            <person name="Lin Y.-C."/>
            <person name="Lai E.-M."/>
            <person name="Kuo C.-H."/>
        </authorList>
    </citation>
    <scope>NUCLEOTIDE SEQUENCE [LARGE SCALE GENOMIC DNA]</scope>
    <source>
        <strain evidence="7 9">CFBP5473</strain>
    </source>
</reference>
<feature type="transmembrane region" description="Helical" evidence="5">
    <location>
        <begin position="20"/>
        <end position="37"/>
    </location>
</feature>
<evidence type="ECO:0000256" key="2">
    <source>
        <dbReference type="ARBA" id="ARBA00022692"/>
    </source>
</evidence>
<evidence type="ECO:0000256" key="1">
    <source>
        <dbReference type="ARBA" id="ARBA00004141"/>
    </source>
</evidence>
<dbReference type="PANTHER" id="PTHR37422">
    <property type="entry name" value="TEICHURONIC ACID BIOSYNTHESIS PROTEIN TUAE"/>
    <property type="match status" value="1"/>
</dbReference>
<reference evidence="8 10" key="2">
    <citation type="submission" date="2021-03" db="EMBL/GenBank/DDBJ databases">
        <title>Rapid diversification of plasmids in a genus of pathogenic and nitrogen fixing bacteria.</title>
        <authorList>
            <person name="Weisberg A.J."/>
            <person name="Miller M."/>
            <person name="Ream W."/>
            <person name="Grunwald N.J."/>
            <person name="Chang J.H."/>
        </authorList>
    </citation>
    <scope>NUCLEOTIDE SEQUENCE [LARGE SCALE GENOMIC DNA]</scope>
    <source>
        <strain evidence="8 10">AF3.44</strain>
    </source>
</reference>
<comment type="subcellular location">
    <subcellularLocation>
        <location evidence="1">Membrane</location>
        <topology evidence="1">Multi-pass membrane protein</topology>
    </subcellularLocation>
</comment>
<feature type="transmembrane region" description="Helical" evidence="5">
    <location>
        <begin position="250"/>
        <end position="271"/>
    </location>
</feature>
<dbReference type="STRING" id="1367849.GCA_000518585_02293"/>
<keyword evidence="10" id="KW-1185">Reference proteome</keyword>
<dbReference type="Proteomes" id="UP000298545">
    <property type="component" value="Chromosome linear"/>
</dbReference>
<feature type="transmembrane region" description="Helical" evidence="5">
    <location>
        <begin position="345"/>
        <end position="369"/>
    </location>
</feature>
<feature type="transmembrane region" description="Helical" evidence="5">
    <location>
        <begin position="182"/>
        <end position="202"/>
    </location>
</feature>
<dbReference type="GO" id="GO:0016020">
    <property type="term" value="C:membrane"/>
    <property type="evidence" value="ECO:0007669"/>
    <property type="project" value="UniProtKB-SubCell"/>
</dbReference>
<evidence type="ECO:0000256" key="4">
    <source>
        <dbReference type="ARBA" id="ARBA00023136"/>
    </source>
</evidence>
<evidence type="ECO:0000259" key="6">
    <source>
        <dbReference type="Pfam" id="PF04932"/>
    </source>
</evidence>
<gene>
    <name evidence="7" type="ORF">CFBP5473_17060</name>
    <name evidence="8" type="ORF">J5285_21285</name>
</gene>
<dbReference type="InterPro" id="IPR007016">
    <property type="entry name" value="O-antigen_ligase-rel_domated"/>
</dbReference>
<dbReference type="Proteomes" id="UP000826513">
    <property type="component" value="Chromosome 2"/>
</dbReference>
<dbReference type="OrthoDB" id="4391260at2"/>
<organism evidence="7 9">
    <name type="scientific">Agrobacterium larrymoorei</name>
    <dbReference type="NCBI Taxonomy" id="160699"/>
    <lineage>
        <taxon>Bacteria</taxon>
        <taxon>Pseudomonadati</taxon>
        <taxon>Pseudomonadota</taxon>
        <taxon>Alphaproteobacteria</taxon>
        <taxon>Hyphomicrobiales</taxon>
        <taxon>Rhizobiaceae</taxon>
        <taxon>Rhizobium/Agrobacterium group</taxon>
        <taxon>Agrobacterium</taxon>
    </lineage>
</organism>
<feature type="transmembrane region" description="Helical" evidence="5">
    <location>
        <begin position="57"/>
        <end position="74"/>
    </location>
</feature>
<dbReference type="RefSeq" id="WP_027675062.1">
    <property type="nucleotide sequence ID" value="NZ_CP039692.1"/>
</dbReference>
<name>A0A4D7DZZ0_9HYPH</name>
<dbReference type="EMBL" id="CP039692">
    <property type="protein sequence ID" value="QCI99682.1"/>
    <property type="molecule type" value="Genomic_DNA"/>
</dbReference>